<gene>
    <name evidence="3" type="ORF">SMAX5B_012576</name>
</gene>
<dbReference type="InterPro" id="IPR055303">
    <property type="entry name" value="ATMIN"/>
</dbReference>
<dbReference type="Pfam" id="PF05238">
    <property type="entry name" value="CENP-N"/>
    <property type="match status" value="1"/>
</dbReference>
<dbReference type="STRING" id="52904.ENSSMAP00000002928"/>
<protein>
    <submittedName>
        <fullName evidence="3">Putative ATM interactor</fullName>
    </submittedName>
</protein>
<dbReference type="GO" id="GO:0000976">
    <property type="term" value="F:transcription cis-regulatory region binding"/>
    <property type="evidence" value="ECO:0007669"/>
    <property type="project" value="InterPro"/>
</dbReference>
<dbReference type="InterPro" id="IPR007902">
    <property type="entry name" value="Chl4/mis15/CENP-N"/>
</dbReference>
<dbReference type="EMBL" id="CP026247">
    <property type="protein sequence ID" value="AWP01676.1"/>
    <property type="molecule type" value="Genomic_DNA"/>
</dbReference>
<name>A0A2U9BD12_SCOMX</name>
<dbReference type="GO" id="GO:0000981">
    <property type="term" value="F:DNA-binding transcription factor activity, RNA polymerase II-specific"/>
    <property type="evidence" value="ECO:0007669"/>
    <property type="project" value="TreeGrafter"/>
</dbReference>
<evidence type="ECO:0000256" key="1">
    <source>
        <dbReference type="SAM" id="MobiDB-lite"/>
    </source>
</evidence>
<keyword evidence="4" id="KW-1185">Reference proteome</keyword>
<dbReference type="InterPro" id="IPR013087">
    <property type="entry name" value="Znf_C2H2_type"/>
</dbReference>
<organism evidence="3 4">
    <name type="scientific">Scophthalmus maximus</name>
    <name type="common">Turbot</name>
    <name type="synonym">Psetta maxima</name>
    <dbReference type="NCBI Taxonomy" id="52904"/>
    <lineage>
        <taxon>Eukaryota</taxon>
        <taxon>Metazoa</taxon>
        <taxon>Chordata</taxon>
        <taxon>Craniata</taxon>
        <taxon>Vertebrata</taxon>
        <taxon>Euteleostomi</taxon>
        <taxon>Actinopterygii</taxon>
        <taxon>Neopterygii</taxon>
        <taxon>Teleostei</taxon>
        <taxon>Neoteleostei</taxon>
        <taxon>Acanthomorphata</taxon>
        <taxon>Carangaria</taxon>
        <taxon>Pleuronectiformes</taxon>
        <taxon>Pleuronectoidei</taxon>
        <taxon>Scophthalmidae</taxon>
        <taxon>Scophthalmus</taxon>
    </lineage>
</organism>
<dbReference type="GO" id="GO:0005634">
    <property type="term" value="C:nucleus"/>
    <property type="evidence" value="ECO:0007669"/>
    <property type="project" value="TreeGrafter"/>
</dbReference>
<dbReference type="Pfam" id="PF24759">
    <property type="entry name" value="C2HC_ASCIZ"/>
    <property type="match status" value="1"/>
</dbReference>
<dbReference type="PROSITE" id="PS00028">
    <property type="entry name" value="ZINC_FINGER_C2H2_1"/>
    <property type="match status" value="1"/>
</dbReference>
<feature type="region of interest" description="Disordered" evidence="1">
    <location>
        <begin position="301"/>
        <end position="330"/>
    </location>
</feature>
<evidence type="ECO:0000313" key="3">
    <source>
        <dbReference type="EMBL" id="AWP01676.1"/>
    </source>
</evidence>
<evidence type="ECO:0000313" key="4">
    <source>
        <dbReference type="Proteomes" id="UP000246464"/>
    </source>
</evidence>
<dbReference type="PANTHER" id="PTHR46664:SF1">
    <property type="entry name" value="ATM INTERACTOR"/>
    <property type="match status" value="1"/>
</dbReference>
<proteinExistence type="predicted"/>
<dbReference type="GO" id="GO:0007059">
    <property type="term" value="P:chromosome segregation"/>
    <property type="evidence" value="ECO:0007669"/>
    <property type="project" value="InterPro"/>
</dbReference>
<dbReference type="InterPro" id="IPR056380">
    <property type="entry name" value="Znf_C2H2_ASCIZ_4th"/>
</dbReference>
<feature type="domain" description="C2H2-type" evidence="2">
    <location>
        <begin position="351"/>
        <end position="374"/>
    </location>
</feature>
<dbReference type="GO" id="GO:0034080">
    <property type="term" value="P:CENP-A containing chromatin assembly"/>
    <property type="evidence" value="ECO:0007669"/>
    <property type="project" value="InterPro"/>
</dbReference>
<sequence length="1080" mass="118961">MDDSTRRLLQRLIRRIPAPMLKPTLEKWGRLTVAQRQSMDYTQRKWPLTEKLLSICEENEWTTKHITELEMICVIDNPNQGMWRAFQLMDPEDDAHSLELTQFKEQFKSHLSELVRHVSVKIKKHTDEAVWIRIAWGDGFSRPNHLKPTYVVHHLQTSFVFVTSLTSKQKPLLSQALVLSTRHHAIKDANLSGRNLTAIRDLLMRQYEQVFPTKYSSPLEEKNQTPSNPHIEREQAGPFANRLQMACEAFGGGTLPQLQSAVYKLETKFRDQTNRNMTEREEPFRCVVKFESTNLLESLRHSASSAGQAAVGGTGVTDSPRGRGESLSQSREIIKPTITELTKEVRTNILCTVKGCGKILPNTPALNMHLVKSHRIKDGMVNPTVRKDMKGSQRLYCCPIEGCPRGPNRPFSQFSLVKQHFMKMHAEKKHKCSKCNNGYSTEWDLKRHIEDCGKMYQCSCGCPYASRAALLSHIYRTGHEIPTEHRIPPVKKRKMEKLLCDSEKVKTNESTCQIMPSTIELTETTLPSHTTVRIPDSLSQYSNPCKSLQKLLLPKPKMALVSVPVMQLAHLPVLLPSTESGALRSVVLAVDSHGSVSTLHLLSQATGAVLPQLDSKSLGFKDSMPTSRSSLGHVSTGVQVSLDPVAAEVSPSSLAGQRGRSTSTNIQTDKSYLSKMPTGVGVGEEMGLCSVGESSVSSCAQTDISVSAQVLLPVSVETQTFSSQSKATSSIGAQTDSQCLSPIHCSDSSVPPYKTRQTQTHFATSQSEEKAQDQAIMCSDLFGSDSLSVSTQTALDIEDTLTAAGSSLYEDSKSAGGMCFGVQTDELNSNNMADNQTQTMTLLSDLENILSDSMSGHQVLTEASSACGSGLGSVQEQHNGIDFDFEEFLNAVHIQTQTEESELGALGCDTPLESLDIQTQTDFLLMDELDQSEGPSRTQASDLELFDTQTQTDLNFLLNAGSQMPLSSILRHSSFSMSTESSDTETQTDLPSFATGLSAQTPVSQGDNARLLNSTETQTVTSQAEGLGHLFLTSNETQTVMDDFLSADLAWNMESHFSSVETQTCGELCVLFQHPEKPNS</sequence>
<accession>A0A2U9BD12</accession>
<dbReference type="Pfam" id="PF24761">
    <property type="entry name" value="C2H2_ASCIZ_4th"/>
    <property type="match status" value="1"/>
</dbReference>
<dbReference type="InterPro" id="IPR056545">
    <property type="entry name" value="C2H2_ASCIZ_1st_2nd"/>
</dbReference>
<dbReference type="GO" id="GO:0045944">
    <property type="term" value="P:positive regulation of transcription by RNA polymerase II"/>
    <property type="evidence" value="ECO:0007669"/>
    <property type="project" value="InterPro"/>
</dbReference>
<dbReference type="Pfam" id="PF24757">
    <property type="entry name" value="C2H2_ASCIZ"/>
    <property type="match status" value="2"/>
</dbReference>
<dbReference type="Proteomes" id="UP000246464">
    <property type="component" value="Chromosome 5"/>
</dbReference>
<dbReference type="InterPro" id="IPR056381">
    <property type="entry name" value="Znf_C2HC_ASCIZ_3rd"/>
</dbReference>
<reference evidence="3 4" key="1">
    <citation type="submission" date="2017-12" db="EMBL/GenBank/DDBJ databases">
        <title>Integrating genomic resources of turbot (Scophthalmus maximus) in depth evaluation of genetic and physical mapping variation across individuals.</title>
        <authorList>
            <person name="Martinez P."/>
        </authorList>
    </citation>
    <scope>NUCLEOTIDE SEQUENCE [LARGE SCALE GENOMIC DNA]</scope>
</reference>
<dbReference type="AlphaFoldDB" id="A0A2U9BD12"/>
<evidence type="ECO:0000259" key="2">
    <source>
        <dbReference type="PROSITE" id="PS00028"/>
    </source>
</evidence>
<dbReference type="Gene3D" id="3.30.160.60">
    <property type="entry name" value="Classic Zinc Finger"/>
    <property type="match status" value="1"/>
</dbReference>
<dbReference type="PANTHER" id="PTHR46664">
    <property type="entry name" value="ATM INTERACTOR"/>
    <property type="match status" value="1"/>
</dbReference>
<dbReference type="SMART" id="SM00355">
    <property type="entry name" value="ZnF_C2H2"/>
    <property type="match status" value="4"/>
</dbReference>